<dbReference type="RefSeq" id="WP_147149499.1">
    <property type="nucleotide sequence ID" value="NZ_BKAJ01000037.1"/>
</dbReference>
<organism evidence="1 2">
    <name type="scientific">Reyranella soli</name>
    <dbReference type="NCBI Taxonomy" id="1230389"/>
    <lineage>
        <taxon>Bacteria</taxon>
        <taxon>Pseudomonadati</taxon>
        <taxon>Pseudomonadota</taxon>
        <taxon>Alphaproteobacteria</taxon>
        <taxon>Hyphomicrobiales</taxon>
        <taxon>Reyranellaceae</taxon>
        <taxon>Reyranella</taxon>
    </lineage>
</organism>
<proteinExistence type="predicted"/>
<dbReference type="Proteomes" id="UP000321058">
    <property type="component" value="Unassembled WGS sequence"/>
</dbReference>
<dbReference type="AlphaFoldDB" id="A0A512N8Y5"/>
<evidence type="ECO:0000313" key="2">
    <source>
        <dbReference type="Proteomes" id="UP000321058"/>
    </source>
</evidence>
<gene>
    <name evidence="1" type="ORF">RSO01_25840</name>
</gene>
<sequence>MAVTVIEARVRLPNGGVVGVANVQVEVTETGQDPQTDQIVTVPHVVRLGFSSNSVTRPHWLQFHWNEAIAVAEHAGRSNGIQIRYGGNVGDLHYTSNPSSDETRIWSIDTLADSSASGPPPWYDQAAWNQTTDPLRNRAMLDAPLTDPLNASRNNQLQLFEANARFVIAGLRAGTASHAPIAASDAIHSLSFVSHFDTYLVVFESGRGYRPAWHVEWTAQRTLWNPERRPARVAMNAPAASYGVGRHGNVYHLPTHLNRVLATEFPAWAFVGGNARPRRLPPRRR</sequence>
<accession>A0A512N8Y5</accession>
<keyword evidence="2" id="KW-1185">Reference proteome</keyword>
<protein>
    <submittedName>
        <fullName evidence="1">Uncharacterized protein</fullName>
    </submittedName>
</protein>
<evidence type="ECO:0000313" key="1">
    <source>
        <dbReference type="EMBL" id="GEP55418.1"/>
    </source>
</evidence>
<comment type="caution">
    <text evidence="1">The sequence shown here is derived from an EMBL/GenBank/DDBJ whole genome shotgun (WGS) entry which is preliminary data.</text>
</comment>
<name>A0A512N8Y5_9HYPH</name>
<reference evidence="1 2" key="1">
    <citation type="submission" date="2019-07" db="EMBL/GenBank/DDBJ databases">
        <title>Whole genome shotgun sequence of Reyranella soli NBRC 108950.</title>
        <authorList>
            <person name="Hosoyama A."/>
            <person name="Uohara A."/>
            <person name="Ohji S."/>
            <person name="Ichikawa N."/>
        </authorList>
    </citation>
    <scope>NUCLEOTIDE SEQUENCE [LARGE SCALE GENOMIC DNA]</scope>
    <source>
        <strain evidence="1 2">NBRC 108950</strain>
    </source>
</reference>
<dbReference type="EMBL" id="BKAJ01000037">
    <property type="protein sequence ID" value="GEP55418.1"/>
    <property type="molecule type" value="Genomic_DNA"/>
</dbReference>